<proteinExistence type="predicted"/>
<dbReference type="InterPro" id="IPR036363">
    <property type="entry name" value="Thiol_cytolysin_ab_sf"/>
</dbReference>
<reference evidence="1 4" key="2">
    <citation type="submission" date="2020-09" db="EMBL/GenBank/DDBJ databases">
        <authorList>
            <person name="Kittiwongwattana C."/>
        </authorList>
    </citation>
    <scope>NUCLEOTIDE SEQUENCE</scope>
    <source>
        <strain evidence="2 4">1303</strain>
        <strain evidence="1">1310</strain>
    </source>
</reference>
<evidence type="ECO:0000313" key="3">
    <source>
        <dbReference type="Proteomes" id="UP000502421"/>
    </source>
</evidence>
<evidence type="ECO:0000313" key="1">
    <source>
        <dbReference type="EMBL" id="QJB31304.1"/>
    </source>
</evidence>
<dbReference type="KEGG" id="coy:HF329_08305"/>
<keyword evidence="4" id="KW-1185">Reference proteome</keyword>
<dbReference type="EMBL" id="CP051204">
    <property type="protein sequence ID" value="QJB37790.1"/>
    <property type="molecule type" value="Genomic_DNA"/>
</dbReference>
<reference evidence="3" key="1">
    <citation type="submission" date="2020-04" db="EMBL/GenBank/DDBJ databases">
        <authorList>
            <person name="Kittiwongwattana C."/>
        </authorList>
    </citation>
    <scope>NUCLEOTIDE SEQUENCE [LARGE SCALE GENOMIC DNA]</scope>
    <source>
        <strain evidence="3">1310</strain>
    </source>
</reference>
<dbReference type="InterPro" id="IPR001869">
    <property type="entry name" value="Thiol_cytolysin"/>
</dbReference>
<dbReference type="Proteomes" id="UP000502421">
    <property type="component" value="Chromosome"/>
</dbReference>
<evidence type="ECO:0000313" key="2">
    <source>
        <dbReference type="EMBL" id="QJB37790.1"/>
    </source>
</evidence>
<protein>
    <submittedName>
        <fullName evidence="1">Thiol-activated cytolysin family protein</fullName>
    </submittedName>
</protein>
<dbReference type="GO" id="GO:0015485">
    <property type="term" value="F:cholesterol binding"/>
    <property type="evidence" value="ECO:0007669"/>
    <property type="project" value="InterPro"/>
</dbReference>
<dbReference type="SUPFAM" id="SSF56978">
    <property type="entry name" value="Perfringolysin"/>
    <property type="match status" value="1"/>
</dbReference>
<gene>
    <name evidence="2" type="ORF">HF324_07965</name>
    <name evidence="1" type="ORF">HF329_08305</name>
</gene>
<accession>A0AAE7D636</accession>
<dbReference type="PROSITE" id="PS51257">
    <property type="entry name" value="PROKAR_LIPOPROTEIN"/>
    <property type="match status" value="1"/>
</dbReference>
<dbReference type="InterPro" id="IPR036359">
    <property type="entry name" value="Thiol_cytolysin_sf"/>
</dbReference>
<name>A0AAE7D636_9BACT</name>
<dbReference type="RefSeq" id="WP_168803565.1">
    <property type="nucleotide sequence ID" value="NZ_CP051204.2"/>
</dbReference>
<organism evidence="1 3">
    <name type="scientific">Chitinophaga oryzae</name>
    <dbReference type="NCBI Taxonomy" id="2725414"/>
    <lineage>
        <taxon>Bacteria</taxon>
        <taxon>Pseudomonadati</taxon>
        <taxon>Bacteroidota</taxon>
        <taxon>Chitinophagia</taxon>
        <taxon>Chitinophagales</taxon>
        <taxon>Chitinophagaceae</taxon>
        <taxon>Chitinophaga</taxon>
    </lineage>
</organism>
<dbReference type="Proteomes" id="UP000503144">
    <property type="component" value="Chromosome"/>
</dbReference>
<dbReference type="Gene3D" id="3.40.30.40">
    <property type="entry name" value="Perfringolysin"/>
    <property type="match status" value="1"/>
</dbReference>
<evidence type="ECO:0000313" key="4">
    <source>
        <dbReference type="Proteomes" id="UP000503144"/>
    </source>
</evidence>
<dbReference type="AlphaFoldDB" id="A0AAE7D636"/>
<dbReference type="Pfam" id="PF01289">
    <property type="entry name" value="Thiol_cytolysin"/>
    <property type="match status" value="1"/>
</dbReference>
<dbReference type="EMBL" id="CP051205">
    <property type="protein sequence ID" value="QJB31304.1"/>
    <property type="molecule type" value="Genomic_DNA"/>
</dbReference>
<dbReference type="Gene3D" id="3.90.840.10">
    <property type="entry name" value="Thiol-activated cytolysin superfamily/Thiol-activated cytolysin, alpha-beta domain"/>
    <property type="match status" value="1"/>
</dbReference>
<sequence>MKKNQLLLAAAILTFIVSSCKKDVQPDVESPQTVKSFKDLQKVPNAVVNVKAGNISLQDVLNNNKQSILSFLRDSAWANGTGKTMIFSSDEQIAPENQLRLVYPGSVLQSSGIANLQYVPLAQLQGKVKPITVSVSAPGKYITADIPKPSLSATRSFISNVFGSQVGNELVGFQFDMSQFTYYEELKLAIGANVNIGSMFSVGASFGKEKVEKTTGLIAKFIQKNFTLDMDLPSEGNLFDSTVTPAMLAPYSPVYVSSITYGRMGIIKVESNYSYDVLKVAFNLAFKVSTVGGGVTVDAQTKKIIDESSIMVRTIGGEGSEVTKTIVGYDEFRKYIESGGNYTAQAPGFPLYFTLSHVSDHSVFSTIFNVNIPNQ</sequence>